<dbReference type="EMBL" id="BKCJ010002316">
    <property type="protein sequence ID" value="GEU47740.1"/>
    <property type="molecule type" value="Genomic_DNA"/>
</dbReference>
<dbReference type="PANTHER" id="PTHR33067">
    <property type="entry name" value="RNA-DIRECTED DNA POLYMERASE-RELATED"/>
    <property type="match status" value="1"/>
</dbReference>
<keyword evidence="1" id="KW-0695">RNA-directed DNA polymerase</keyword>
<dbReference type="Gene3D" id="2.40.70.10">
    <property type="entry name" value="Acid Proteases"/>
    <property type="match status" value="1"/>
</dbReference>
<name>A0A6L2KG48_TANCI</name>
<keyword evidence="1" id="KW-0808">Transferase</keyword>
<evidence type="ECO:0000313" key="1">
    <source>
        <dbReference type="EMBL" id="GEU47740.1"/>
    </source>
</evidence>
<reference evidence="1" key="1">
    <citation type="journal article" date="2019" name="Sci. Rep.">
        <title>Draft genome of Tanacetum cinerariifolium, the natural source of mosquito coil.</title>
        <authorList>
            <person name="Yamashiro T."/>
            <person name="Shiraishi A."/>
            <person name="Satake H."/>
            <person name="Nakayama K."/>
        </authorList>
    </citation>
    <scope>NUCLEOTIDE SEQUENCE</scope>
</reference>
<proteinExistence type="predicted"/>
<dbReference type="AlphaFoldDB" id="A0A6L2KG48"/>
<organism evidence="1">
    <name type="scientific">Tanacetum cinerariifolium</name>
    <name type="common">Dalmatian daisy</name>
    <name type="synonym">Chrysanthemum cinerariifolium</name>
    <dbReference type="NCBI Taxonomy" id="118510"/>
    <lineage>
        <taxon>Eukaryota</taxon>
        <taxon>Viridiplantae</taxon>
        <taxon>Streptophyta</taxon>
        <taxon>Embryophyta</taxon>
        <taxon>Tracheophyta</taxon>
        <taxon>Spermatophyta</taxon>
        <taxon>Magnoliopsida</taxon>
        <taxon>eudicotyledons</taxon>
        <taxon>Gunneridae</taxon>
        <taxon>Pentapetalae</taxon>
        <taxon>asterids</taxon>
        <taxon>campanulids</taxon>
        <taxon>Asterales</taxon>
        <taxon>Asteraceae</taxon>
        <taxon>Asteroideae</taxon>
        <taxon>Anthemideae</taxon>
        <taxon>Anthemidinae</taxon>
        <taxon>Tanacetum</taxon>
    </lineage>
</organism>
<sequence length="238" mass="27229">MLPKLVPTRMTLELANRSISCPAGITEDVFVQVGKFTFLADFVVIDYDVNPRVPLILGRPFLRTARALVDVYGEELVLRYEVEILIFHAESTSRHPHKHGKESINMINFIDIACEDCFDEVLKIQKSNHCLSGNPTPFDLVVESFSVSPIPYRDSDSFVEETDTLLSYIDDPFPEHETFCFDMEEKSSDSTTTHSDYSLSDYDAFYFNDDHIEENSSGNTTTHFDFSLPEYDSFIFDL</sequence>
<protein>
    <submittedName>
        <fullName evidence="1">Reverse transcriptase domain-containing protein</fullName>
    </submittedName>
</protein>
<keyword evidence="1" id="KW-0548">Nucleotidyltransferase</keyword>
<gene>
    <name evidence="1" type="ORF">Tci_019718</name>
</gene>
<dbReference type="InterPro" id="IPR021109">
    <property type="entry name" value="Peptidase_aspartic_dom_sf"/>
</dbReference>
<accession>A0A6L2KG48</accession>
<dbReference type="GO" id="GO:0003964">
    <property type="term" value="F:RNA-directed DNA polymerase activity"/>
    <property type="evidence" value="ECO:0007669"/>
    <property type="project" value="UniProtKB-KW"/>
</dbReference>
<comment type="caution">
    <text evidence="1">The sequence shown here is derived from an EMBL/GenBank/DDBJ whole genome shotgun (WGS) entry which is preliminary data.</text>
</comment>
<dbReference type="CDD" id="cd00303">
    <property type="entry name" value="retropepsin_like"/>
    <property type="match status" value="1"/>
</dbReference>
<dbReference type="PANTHER" id="PTHR33067:SF9">
    <property type="entry name" value="RNA-DIRECTED DNA POLYMERASE"/>
    <property type="match status" value="1"/>
</dbReference>